<accession>A0A9D2CZP9</accession>
<comment type="caution">
    <text evidence="2">The sequence shown here is derived from an EMBL/GenBank/DDBJ whole genome shotgun (WGS) entry which is preliminary data.</text>
</comment>
<gene>
    <name evidence="2" type="ORF">H9727_06140</name>
</gene>
<dbReference type="GO" id="GO:0016787">
    <property type="term" value="F:hydrolase activity"/>
    <property type="evidence" value="ECO:0007669"/>
    <property type="project" value="UniProtKB-KW"/>
</dbReference>
<dbReference type="Pfam" id="PF00795">
    <property type="entry name" value="CN_hydrolase"/>
    <property type="match status" value="1"/>
</dbReference>
<dbReference type="CDD" id="cd07197">
    <property type="entry name" value="nitrilase"/>
    <property type="match status" value="1"/>
</dbReference>
<evidence type="ECO:0000313" key="2">
    <source>
        <dbReference type="EMBL" id="HIZ03850.1"/>
    </source>
</evidence>
<dbReference type="InterPro" id="IPR003010">
    <property type="entry name" value="C-N_Hydrolase"/>
</dbReference>
<dbReference type="Proteomes" id="UP000824132">
    <property type="component" value="Unassembled WGS sequence"/>
</dbReference>
<proteinExistence type="predicted"/>
<feature type="domain" description="CN hydrolase" evidence="1">
    <location>
        <begin position="57"/>
        <end position="175"/>
    </location>
</feature>
<keyword evidence="2" id="KW-0378">Hydrolase</keyword>
<name>A0A9D2CZP9_9FIRM</name>
<sequence>MKIHFVTEGSLNEYWDASPAADCDLLFFGFNGLGDVDYASELSGATSKMEDAAILSREAGCVVVSGCYTNSCGVRRKSALVAERGRILGVSDMFSGIDESEYKSGGALKVYETAAGKIGLLIAEDLYFPEIPQMLSVGDADVLLSVFGEIDDFIPQLMARADAFVSGVPVVMCAAGRAQAAAVTGEVSMLSPKKECDFDLTTEREYHIFSQRRRGLCRRRRADF</sequence>
<evidence type="ECO:0000313" key="3">
    <source>
        <dbReference type="Proteomes" id="UP000824132"/>
    </source>
</evidence>
<dbReference type="InterPro" id="IPR036526">
    <property type="entry name" value="C-N_Hydrolase_sf"/>
</dbReference>
<protein>
    <submittedName>
        <fullName evidence="2">Carbon-nitrogen hydrolase family protein</fullName>
    </submittedName>
</protein>
<dbReference type="EMBL" id="DXCL01000034">
    <property type="protein sequence ID" value="HIZ03850.1"/>
    <property type="molecule type" value="Genomic_DNA"/>
</dbReference>
<reference evidence="2" key="2">
    <citation type="submission" date="2021-04" db="EMBL/GenBank/DDBJ databases">
        <authorList>
            <person name="Gilroy R."/>
        </authorList>
    </citation>
    <scope>NUCLEOTIDE SEQUENCE</scope>
    <source>
        <strain evidence="2">CHK187-5294</strain>
    </source>
</reference>
<reference evidence="2" key="1">
    <citation type="journal article" date="2021" name="PeerJ">
        <title>Extensive microbial diversity within the chicken gut microbiome revealed by metagenomics and culture.</title>
        <authorList>
            <person name="Gilroy R."/>
            <person name="Ravi A."/>
            <person name="Getino M."/>
            <person name="Pursley I."/>
            <person name="Horton D.L."/>
            <person name="Alikhan N.F."/>
            <person name="Baker D."/>
            <person name="Gharbi K."/>
            <person name="Hall N."/>
            <person name="Watson M."/>
            <person name="Adriaenssens E.M."/>
            <person name="Foster-Nyarko E."/>
            <person name="Jarju S."/>
            <person name="Secka A."/>
            <person name="Antonio M."/>
            <person name="Oren A."/>
            <person name="Chaudhuri R.R."/>
            <person name="La Ragione R."/>
            <person name="Hildebrand F."/>
            <person name="Pallen M.J."/>
        </authorList>
    </citation>
    <scope>NUCLEOTIDE SEQUENCE</scope>
    <source>
        <strain evidence="2">CHK187-5294</strain>
    </source>
</reference>
<dbReference type="SUPFAM" id="SSF56317">
    <property type="entry name" value="Carbon-nitrogen hydrolase"/>
    <property type="match status" value="1"/>
</dbReference>
<dbReference type="Gene3D" id="3.60.110.10">
    <property type="entry name" value="Carbon-nitrogen hydrolase"/>
    <property type="match status" value="1"/>
</dbReference>
<evidence type="ECO:0000259" key="1">
    <source>
        <dbReference type="Pfam" id="PF00795"/>
    </source>
</evidence>
<organism evidence="2 3">
    <name type="scientific">Candidatus Borkfalkia avistercoris</name>
    <dbReference type="NCBI Taxonomy" id="2838504"/>
    <lineage>
        <taxon>Bacteria</taxon>
        <taxon>Bacillati</taxon>
        <taxon>Bacillota</taxon>
        <taxon>Clostridia</taxon>
        <taxon>Christensenellales</taxon>
        <taxon>Christensenellaceae</taxon>
        <taxon>Candidatus Borkfalkia</taxon>
    </lineage>
</organism>
<dbReference type="AlphaFoldDB" id="A0A9D2CZP9"/>